<dbReference type="Proteomes" id="UP000245051">
    <property type="component" value="Chromosome"/>
</dbReference>
<organism evidence="2 3">
    <name type="scientific">Streptomyces spongiicola</name>
    <dbReference type="NCBI Taxonomy" id="1690221"/>
    <lineage>
        <taxon>Bacteria</taxon>
        <taxon>Bacillati</taxon>
        <taxon>Actinomycetota</taxon>
        <taxon>Actinomycetes</taxon>
        <taxon>Kitasatosporales</taxon>
        <taxon>Streptomycetaceae</taxon>
        <taxon>Streptomyces</taxon>
    </lineage>
</organism>
<proteinExistence type="predicted"/>
<feature type="region of interest" description="Disordered" evidence="1">
    <location>
        <begin position="1"/>
        <end position="25"/>
    </location>
</feature>
<dbReference type="EMBL" id="CP029254">
    <property type="protein sequence ID" value="AWK11468.1"/>
    <property type="molecule type" value="Genomic_DNA"/>
</dbReference>
<protein>
    <submittedName>
        <fullName evidence="2">Uncharacterized protein</fullName>
    </submittedName>
</protein>
<evidence type="ECO:0000256" key="1">
    <source>
        <dbReference type="SAM" id="MobiDB-lite"/>
    </source>
</evidence>
<gene>
    <name evidence="2" type="ORF">DDQ41_24015</name>
</gene>
<evidence type="ECO:0000313" key="2">
    <source>
        <dbReference type="EMBL" id="AWK11468.1"/>
    </source>
</evidence>
<evidence type="ECO:0000313" key="3">
    <source>
        <dbReference type="Proteomes" id="UP000245051"/>
    </source>
</evidence>
<name>A0ABN5KY92_9ACTN</name>
<keyword evidence="3" id="KW-1185">Reference proteome</keyword>
<reference evidence="2 3" key="1">
    <citation type="submission" date="2018-05" db="EMBL/GenBank/DDBJ databases">
        <title>Complete genome sequence of the Type Strain of Streptomyces spongiicola HNM0071, the producer of staurosporine.</title>
        <authorList>
            <person name="Zhou S."/>
            <person name="Huang X."/>
        </authorList>
    </citation>
    <scope>NUCLEOTIDE SEQUENCE [LARGE SCALE GENOMIC DNA]</scope>
    <source>
        <strain evidence="2 3">HNM0071</strain>
    </source>
</reference>
<sequence>MRRPARCGGSQGDGSASQGAYPVGSATRRVAVPGVATGRTPPHAALAARPFSLRMGGVVQGP</sequence>
<accession>A0ABN5KY92</accession>